<name>A0A0A0D9Q2_9PROT</name>
<keyword evidence="3" id="KW-0521">NADP</keyword>
<dbReference type="Pfam" id="PF01256">
    <property type="entry name" value="Carb_kinase"/>
    <property type="match status" value="1"/>
</dbReference>
<keyword evidence="1" id="KW-0547">Nucleotide-binding</keyword>
<comment type="caution">
    <text evidence="7">The sequence shown here is derived from an EMBL/GenBank/DDBJ whole genome shotgun (WGS) entry which is preliminary data.</text>
</comment>
<reference evidence="7 8" key="1">
    <citation type="submission" date="2014-01" db="EMBL/GenBank/DDBJ databases">
        <title>Genome sequence determination for a cystic fibrosis isolate, Inquilinus limosus.</title>
        <authorList>
            <person name="Pino M."/>
            <person name="Di Conza J."/>
            <person name="Gutkind G."/>
        </authorList>
    </citation>
    <scope>NUCLEOTIDE SEQUENCE [LARGE SCALE GENOMIC DNA]</scope>
    <source>
        <strain evidence="7 8">MP06</strain>
    </source>
</reference>
<dbReference type="PROSITE" id="PS01050">
    <property type="entry name" value="YJEF_C_2"/>
    <property type="match status" value="1"/>
</dbReference>
<accession>A0A0A0D9Q2</accession>
<feature type="domain" description="YjeF C-terminal" evidence="6">
    <location>
        <begin position="1"/>
        <end position="122"/>
    </location>
</feature>
<gene>
    <name evidence="7" type="ORF">P409_04545</name>
</gene>
<organism evidence="7 8">
    <name type="scientific">Inquilinus limosus MP06</name>
    <dbReference type="NCBI Taxonomy" id="1398085"/>
    <lineage>
        <taxon>Bacteria</taxon>
        <taxon>Pseudomonadati</taxon>
        <taxon>Pseudomonadota</taxon>
        <taxon>Alphaproteobacteria</taxon>
        <taxon>Rhodospirillales</taxon>
        <taxon>Rhodospirillaceae</taxon>
        <taxon>Inquilinus</taxon>
    </lineage>
</organism>
<dbReference type="GO" id="GO:0005524">
    <property type="term" value="F:ATP binding"/>
    <property type="evidence" value="ECO:0007669"/>
    <property type="project" value="UniProtKB-KW"/>
</dbReference>
<dbReference type="GO" id="GO:0052855">
    <property type="term" value="F:ADP-dependent NAD(P)H-hydrate dehydratase activity"/>
    <property type="evidence" value="ECO:0007669"/>
    <property type="project" value="TreeGrafter"/>
</dbReference>
<dbReference type="GO" id="GO:0052856">
    <property type="term" value="F:NAD(P)HX epimerase activity"/>
    <property type="evidence" value="ECO:0007669"/>
    <property type="project" value="TreeGrafter"/>
</dbReference>
<evidence type="ECO:0000256" key="5">
    <source>
        <dbReference type="ARBA" id="ARBA00023239"/>
    </source>
</evidence>
<evidence type="ECO:0000256" key="4">
    <source>
        <dbReference type="ARBA" id="ARBA00023027"/>
    </source>
</evidence>
<evidence type="ECO:0000256" key="1">
    <source>
        <dbReference type="ARBA" id="ARBA00022741"/>
    </source>
</evidence>
<evidence type="ECO:0000256" key="3">
    <source>
        <dbReference type="ARBA" id="ARBA00022857"/>
    </source>
</evidence>
<evidence type="ECO:0000259" key="6">
    <source>
        <dbReference type="PROSITE" id="PS51383"/>
    </source>
</evidence>
<dbReference type="Proteomes" id="UP000029995">
    <property type="component" value="Unassembled WGS sequence"/>
</dbReference>
<protein>
    <recommendedName>
        <fullName evidence="6">YjeF C-terminal domain-containing protein</fullName>
    </recommendedName>
</protein>
<dbReference type="Gene3D" id="3.40.1190.20">
    <property type="match status" value="1"/>
</dbReference>
<evidence type="ECO:0000313" key="8">
    <source>
        <dbReference type="Proteomes" id="UP000029995"/>
    </source>
</evidence>
<keyword evidence="2" id="KW-0067">ATP-binding</keyword>
<dbReference type="InterPro" id="IPR029056">
    <property type="entry name" value="Ribokinase-like"/>
</dbReference>
<dbReference type="PANTHER" id="PTHR12592">
    <property type="entry name" value="ATP-DEPENDENT (S)-NAD(P)H-HYDRATE DEHYDRATASE FAMILY MEMBER"/>
    <property type="match status" value="1"/>
</dbReference>
<evidence type="ECO:0000313" key="7">
    <source>
        <dbReference type="EMBL" id="KGM35441.1"/>
    </source>
</evidence>
<dbReference type="GO" id="GO:0110051">
    <property type="term" value="P:metabolite repair"/>
    <property type="evidence" value="ECO:0007669"/>
    <property type="project" value="TreeGrafter"/>
</dbReference>
<sequence length="122" mass="12165">MLTPHQGEFDKLFGKGDASRLVRARRAAATVGAVVVLKGADTIIAAPDGRAAINANAPPTLATGGTGDVLAGIVLGLKAQGMTGFEAACAAVWLHGAAAQRVGAGLIAEDVIDALPAVLDRL</sequence>
<dbReference type="SUPFAM" id="SSF53613">
    <property type="entry name" value="Ribokinase-like"/>
    <property type="match status" value="1"/>
</dbReference>
<dbReference type="PROSITE" id="PS51383">
    <property type="entry name" value="YJEF_C_3"/>
    <property type="match status" value="1"/>
</dbReference>
<evidence type="ECO:0000256" key="2">
    <source>
        <dbReference type="ARBA" id="ARBA00022840"/>
    </source>
</evidence>
<dbReference type="AlphaFoldDB" id="A0A0A0D9Q2"/>
<dbReference type="PANTHER" id="PTHR12592:SF0">
    <property type="entry name" value="ATP-DEPENDENT (S)-NAD(P)H-HYDRATE DEHYDRATASE"/>
    <property type="match status" value="1"/>
</dbReference>
<dbReference type="InterPro" id="IPR017953">
    <property type="entry name" value="Carbohydrate_kinase_pred_CS"/>
</dbReference>
<keyword evidence="4" id="KW-0520">NAD</keyword>
<dbReference type="InterPro" id="IPR000631">
    <property type="entry name" value="CARKD"/>
</dbReference>
<dbReference type="EMBL" id="JANX01000028">
    <property type="protein sequence ID" value="KGM35441.1"/>
    <property type="molecule type" value="Genomic_DNA"/>
</dbReference>
<keyword evidence="5" id="KW-0456">Lyase</keyword>
<proteinExistence type="predicted"/>